<dbReference type="NCBIfam" id="NF002083">
    <property type="entry name" value="PRK00913.3-5"/>
    <property type="match status" value="1"/>
</dbReference>
<dbReference type="EC" id="3.4.11.10" evidence="8"/>
<proteinExistence type="inferred from homology"/>
<keyword evidence="8" id="KW-0464">Manganese</keyword>
<feature type="active site" evidence="8">
    <location>
        <position position="343"/>
    </location>
</feature>
<feature type="binding site" evidence="8">
    <location>
        <position position="262"/>
    </location>
    <ligand>
        <name>Mn(2+)</name>
        <dbReference type="ChEBI" id="CHEBI:29035"/>
        <label>2</label>
    </ligand>
</feature>
<dbReference type="Pfam" id="PF00883">
    <property type="entry name" value="Peptidase_M17"/>
    <property type="match status" value="1"/>
</dbReference>
<feature type="binding site" evidence="8">
    <location>
        <position position="257"/>
    </location>
    <ligand>
        <name>Mn(2+)</name>
        <dbReference type="ChEBI" id="CHEBI:29035"/>
        <label>2</label>
    </ligand>
</feature>
<sequence>MKVEIKTADAFSVPAELVAVGVYQNDNGNRPEHIPQDYQGLLNDAVARGEFEGKLMQTLNVLPAPASPSRRVLFIGLGREAEVTAQTIRKIFGHLAQITEKTKIRSVAMSIPVGQFSEEDAVTSAAEGWLLGAWQFEGYHQDSKERNLPDLYLSGITQLELAQKALDFGLMVATQQNLTRDLGYRPSNLLYPELLAEEAVRAGTRHGFSVEVFDENKLRELGMGALLGVGQGSVHPPRLVVMRYDAHADKTLALVGKGITFDSGGISLKPPTAMEEMKYDMLGAGAVLGAMCAIAETKPRVNVIGLMAIAQNMPSGSAYKPGDVVRAFNGKTIEITNTDAEGRVALADAVSYAAHLHADWIVETSTLTGAVLVVLGHEATGMVADDDKLAEQVIRAGEAVGERIWRLPIYPEYKDLYKSKVADIKNSPGRDAGTITGGMIIREFAGGIPFVHLDIAGSAWTKTGPLNAVDGATGVMVRTFVELAHKIS</sequence>
<organism evidence="10 11">
    <name type="scientific">Sulfobacillus benefaciens</name>
    <dbReference type="NCBI Taxonomy" id="453960"/>
    <lineage>
        <taxon>Bacteria</taxon>
        <taxon>Bacillati</taxon>
        <taxon>Bacillota</taxon>
        <taxon>Clostridia</taxon>
        <taxon>Eubacteriales</taxon>
        <taxon>Clostridiales Family XVII. Incertae Sedis</taxon>
        <taxon>Sulfobacillus</taxon>
    </lineage>
</organism>
<dbReference type="SUPFAM" id="SSF52949">
    <property type="entry name" value="Macro domain-like"/>
    <property type="match status" value="1"/>
</dbReference>
<comment type="catalytic activity">
    <reaction evidence="1 8">
        <text>Release of an N-terminal amino acid, Xaa-|-Yaa-, in which Xaa is preferably Leu, but may be other amino acids including Pro although not Arg or Lys, and Yaa may be Pro. Amino acid amides and methyl esters are also readily hydrolyzed, but rates on arylamides are exceedingly low.</text>
        <dbReference type="EC" id="3.4.11.1"/>
    </reaction>
</comment>
<accession>A0A2T2WW46</accession>
<evidence type="ECO:0000256" key="8">
    <source>
        <dbReference type="HAMAP-Rule" id="MF_00181"/>
    </source>
</evidence>
<evidence type="ECO:0000256" key="7">
    <source>
        <dbReference type="ARBA" id="ARBA00049972"/>
    </source>
</evidence>
<feature type="binding site" evidence="8">
    <location>
        <position position="341"/>
    </location>
    <ligand>
        <name>Mn(2+)</name>
        <dbReference type="ChEBI" id="CHEBI:29035"/>
        <label>2</label>
    </ligand>
</feature>
<dbReference type="PROSITE" id="PS00631">
    <property type="entry name" value="CYTOSOL_AP"/>
    <property type="match status" value="1"/>
</dbReference>
<dbReference type="NCBIfam" id="NF002074">
    <property type="entry name" value="PRK00913.1-4"/>
    <property type="match status" value="1"/>
</dbReference>
<evidence type="ECO:0000313" key="10">
    <source>
        <dbReference type="EMBL" id="PSR26442.1"/>
    </source>
</evidence>
<evidence type="ECO:0000256" key="1">
    <source>
        <dbReference type="ARBA" id="ARBA00000135"/>
    </source>
</evidence>
<dbReference type="InterPro" id="IPR011356">
    <property type="entry name" value="Leucine_aapep/pepB"/>
</dbReference>
<evidence type="ECO:0000259" key="9">
    <source>
        <dbReference type="PROSITE" id="PS00631"/>
    </source>
</evidence>
<feature type="active site" evidence="8">
    <location>
        <position position="269"/>
    </location>
</feature>
<feature type="binding site" evidence="8">
    <location>
        <position position="341"/>
    </location>
    <ligand>
        <name>Mn(2+)</name>
        <dbReference type="ChEBI" id="CHEBI:29035"/>
        <label>1</label>
    </ligand>
</feature>
<dbReference type="PRINTS" id="PR00481">
    <property type="entry name" value="LAMNOPPTDASE"/>
</dbReference>
<dbReference type="NCBIfam" id="NF002073">
    <property type="entry name" value="PRK00913.1-2"/>
    <property type="match status" value="1"/>
</dbReference>
<feature type="binding site" evidence="8">
    <location>
        <position position="339"/>
    </location>
    <ligand>
        <name>Mn(2+)</name>
        <dbReference type="ChEBI" id="CHEBI:29035"/>
        <label>1</label>
    </ligand>
</feature>
<dbReference type="InterPro" id="IPR000819">
    <property type="entry name" value="Peptidase_M17_C"/>
</dbReference>
<comment type="similarity">
    <text evidence="3 8">Belongs to the peptidase M17 family.</text>
</comment>
<comment type="function">
    <text evidence="7 8">Presumably involved in the processing and regular turnover of intracellular proteins. Catalyzes the removal of unsubstituted N-terminal amino acids from various peptides.</text>
</comment>
<dbReference type="PANTHER" id="PTHR11963:SF23">
    <property type="entry name" value="CYTOSOL AMINOPEPTIDASE"/>
    <property type="match status" value="1"/>
</dbReference>
<dbReference type="EMBL" id="PXYT01000036">
    <property type="protein sequence ID" value="PSR26442.1"/>
    <property type="molecule type" value="Genomic_DNA"/>
</dbReference>
<protein>
    <recommendedName>
        <fullName evidence="8">Probable cytosol aminopeptidase</fullName>
        <ecNumber evidence="8">3.4.11.1</ecNumber>
    </recommendedName>
    <alternativeName>
        <fullName evidence="8">Leucine aminopeptidase</fullName>
        <shortName evidence="8">LAP</shortName>
        <ecNumber evidence="8">3.4.11.10</ecNumber>
    </alternativeName>
    <alternativeName>
        <fullName evidence="8">Leucyl aminopeptidase</fullName>
    </alternativeName>
</protein>
<dbReference type="GO" id="GO:0006508">
    <property type="term" value="P:proteolysis"/>
    <property type="evidence" value="ECO:0007669"/>
    <property type="project" value="UniProtKB-KW"/>
</dbReference>
<evidence type="ECO:0000256" key="6">
    <source>
        <dbReference type="ARBA" id="ARBA00022801"/>
    </source>
</evidence>
<dbReference type="HAMAP" id="MF_00181">
    <property type="entry name" value="Cytosol_peptidase_M17"/>
    <property type="match status" value="1"/>
</dbReference>
<reference evidence="10 11" key="1">
    <citation type="journal article" date="2014" name="BMC Genomics">
        <title>Comparison of environmental and isolate Sulfobacillus genomes reveals diverse carbon, sulfur, nitrogen, and hydrogen metabolisms.</title>
        <authorList>
            <person name="Justice N.B."/>
            <person name="Norman A."/>
            <person name="Brown C.T."/>
            <person name="Singh A."/>
            <person name="Thomas B.C."/>
            <person name="Banfield J.F."/>
        </authorList>
    </citation>
    <scope>NUCLEOTIDE SEQUENCE [LARGE SCALE GENOMIC DNA]</scope>
    <source>
        <strain evidence="10">AMDSBA1</strain>
    </source>
</reference>
<evidence type="ECO:0000313" key="11">
    <source>
        <dbReference type="Proteomes" id="UP000242699"/>
    </source>
</evidence>
<name>A0A2T2WW46_9FIRM</name>
<feature type="domain" description="Cytosol aminopeptidase" evidence="9">
    <location>
        <begin position="337"/>
        <end position="344"/>
    </location>
</feature>
<dbReference type="PANTHER" id="PTHR11963">
    <property type="entry name" value="LEUCINE AMINOPEPTIDASE-RELATED"/>
    <property type="match status" value="1"/>
</dbReference>
<dbReference type="GO" id="GO:0030145">
    <property type="term" value="F:manganese ion binding"/>
    <property type="evidence" value="ECO:0007669"/>
    <property type="project" value="UniProtKB-UniRule"/>
</dbReference>
<feature type="binding site" evidence="8">
    <location>
        <position position="262"/>
    </location>
    <ligand>
        <name>Mn(2+)</name>
        <dbReference type="ChEBI" id="CHEBI:29035"/>
        <label>1</label>
    </ligand>
</feature>
<dbReference type="GO" id="GO:0005737">
    <property type="term" value="C:cytoplasm"/>
    <property type="evidence" value="ECO:0007669"/>
    <property type="project" value="UniProtKB-SubCell"/>
</dbReference>
<dbReference type="InterPro" id="IPR023042">
    <property type="entry name" value="Peptidase_M17_leu_NH2_pept"/>
</dbReference>
<keyword evidence="6 8" id="KW-0378">Hydrolase</keyword>
<dbReference type="Pfam" id="PF02789">
    <property type="entry name" value="Peptidase_M17_N"/>
    <property type="match status" value="1"/>
</dbReference>
<dbReference type="InterPro" id="IPR043472">
    <property type="entry name" value="Macro_dom-like"/>
</dbReference>
<keyword evidence="4 8" id="KW-0031">Aminopeptidase</keyword>
<dbReference type="CDD" id="cd00433">
    <property type="entry name" value="Peptidase_M17"/>
    <property type="match status" value="1"/>
</dbReference>
<comment type="subcellular location">
    <subcellularLocation>
        <location evidence="8">Cytoplasm</location>
    </subcellularLocation>
</comment>
<comment type="cofactor">
    <cofactor evidence="8">
        <name>Mn(2+)</name>
        <dbReference type="ChEBI" id="CHEBI:29035"/>
    </cofactor>
    <text evidence="8">Binds 2 manganese ions per subunit.</text>
</comment>
<keyword evidence="8" id="KW-0963">Cytoplasm</keyword>
<comment type="catalytic activity">
    <reaction evidence="2 8">
        <text>Release of an N-terminal amino acid, preferentially leucine, but not glutamic or aspartic acids.</text>
        <dbReference type="EC" id="3.4.11.10"/>
    </reaction>
</comment>
<feature type="binding site" evidence="8">
    <location>
        <position position="280"/>
    </location>
    <ligand>
        <name>Mn(2+)</name>
        <dbReference type="ChEBI" id="CHEBI:29035"/>
        <label>2</label>
    </ligand>
</feature>
<keyword evidence="5 8" id="KW-0645">Protease</keyword>
<gene>
    <name evidence="8" type="primary">pepA</name>
    <name evidence="10" type="ORF">C7B43_13960</name>
</gene>
<evidence type="ECO:0000256" key="2">
    <source>
        <dbReference type="ARBA" id="ARBA00000967"/>
    </source>
</evidence>
<evidence type="ECO:0000256" key="3">
    <source>
        <dbReference type="ARBA" id="ARBA00009528"/>
    </source>
</evidence>
<keyword evidence="8" id="KW-0479">Metal-binding</keyword>
<evidence type="ECO:0000256" key="4">
    <source>
        <dbReference type="ARBA" id="ARBA00022438"/>
    </source>
</evidence>
<dbReference type="Proteomes" id="UP000242699">
    <property type="component" value="Unassembled WGS sequence"/>
</dbReference>
<dbReference type="GO" id="GO:0070006">
    <property type="term" value="F:metalloaminopeptidase activity"/>
    <property type="evidence" value="ECO:0007669"/>
    <property type="project" value="InterPro"/>
</dbReference>
<evidence type="ECO:0000256" key="5">
    <source>
        <dbReference type="ARBA" id="ARBA00022670"/>
    </source>
</evidence>
<dbReference type="InterPro" id="IPR008283">
    <property type="entry name" value="Peptidase_M17_N"/>
</dbReference>
<dbReference type="AlphaFoldDB" id="A0A2T2WW46"/>
<dbReference type="SUPFAM" id="SSF53187">
    <property type="entry name" value="Zn-dependent exopeptidases"/>
    <property type="match status" value="1"/>
</dbReference>
<dbReference type="EC" id="3.4.11.1" evidence="8"/>
<dbReference type="Gene3D" id="3.40.630.10">
    <property type="entry name" value="Zn peptidases"/>
    <property type="match status" value="1"/>
</dbReference>
<comment type="caution">
    <text evidence="10">The sequence shown here is derived from an EMBL/GenBank/DDBJ whole genome shotgun (WGS) entry which is preliminary data.</text>
</comment>
<dbReference type="Gene3D" id="3.40.220.10">
    <property type="entry name" value="Leucine Aminopeptidase, subunit E, domain 1"/>
    <property type="match status" value="1"/>
</dbReference>